<reference evidence="2" key="1">
    <citation type="journal article" date="2019" name="Int. J. Syst. Evol. Microbiol.">
        <title>The Global Catalogue of Microorganisms (GCM) 10K type strain sequencing project: providing services to taxonomists for standard genome sequencing and annotation.</title>
        <authorList>
            <consortium name="The Broad Institute Genomics Platform"/>
            <consortium name="The Broad Institute Genome Sequencing Center for Infectious Disease"/>
            <person name="Wu L."/>
            <person name="Ma J."/>
        </authorList>
    </citation>
    <scope>NUCLEOTIDE SEQUENCE [LARGE SCALE GENOMIC DNA]</scope>
    <source>
        <strain evidence="2">CGMCC 1.15053</strain>
    </source>
</reference>
<dbReference type="RefSeq" id="WP_380045135.1">
    <property type="nucleotide sequence ID" value="NZ_JBHSOH010000002.1"/>
</dbReference>
<proteinExistence type="inferred from homology"/>
<dbReference type="HAMAP" id="MF_00582">
    <property type="entry name" value="UPF0215"/>
    <property type="match status" value="1"/>
</dbReference>
<name>A0ABW1DE00_9DEIO</name>
<dbReference type="PANTHER" id="PTHR39518:SF2">
    <property type="entry name" value="UPF0215 PROTEIN MJ1150"/>
    <property type="match status" value="1"/>
</dbReference>
<dbReference type="Pfam" id="PF01949">
    <property type="entry name" value="Endo_dU"/>
    <property type="match status" value="1"/>
</dbReference>
<keyword evidence="2" id="KW-1185">Reference proteome</keyword>
<gene>
    <name evidence="1" type="ORF">ACFPQ6_00470</name>
</gene>
<dbReference type="Proteomes" id="UP001595979">
    <property type="component" value="Unassembled WGS sequence"/>
</dbReference>
<evidence type="ECO:0000313" key="2">
    <source>
        <dbReference type="Proteomes" id="UP001595979"/>
    </source>
</evidence>
<dbReference type="Gene3D" id="3.30.2170.10">
    <property type="entry name" value="archaeoglobus fulgidus dsm 4304 superfamily"/>
    <property type="match status" value="1"/>
</dbReference>
<dbReference type="InterPro" id="IPR002802">
    <property type="entry name" value="Endo_dU"/>
</dbReference>
<evidence type="ECO:0000313" key="1">
    <source>
        <dbReference type="EMBL" id="MFC5846770.1"/>
    </source>
</evidence>
<organism evidence="1 2">
    <name type="scientific">Deinococcus petrolearius</name>
    <dbReference type="NCBI Taxonomy" id="1751295"/>
    <lineage>
        <taxon>Bacteria</taxon>
        <taxon>Thermotogati</taxon>
        <taxon>Deinococcota</taxon>
        <taxon>Deinococci</taxon>
        <taxon>Deinococcales</taxon>
        <taxon>Deinococcaceae</taxon>
        <taxon>Deinococcus</taxon>
    </lineage>
</organism>
<dbReference type="EMBL" id="JBHSOH010000002">
    <property type="protein sequence ID" value="MFC5846770.1"/>
    <property type="molecule type" value="Genomic_DNA"/>
</dbReference>
<comment type="caution">
    <text evidence="1">The sequence shown here is derived from an EMBL/GenBank/DDBJ whole genome shotgun (WGS) entry which is preliminary data.</text>
</comment>
<dbReference type="PIRSF" id="PIRSF006380">
    <property type="entry name" value="UCP006380"/>
    <property type="match status" value="1"/>
</dbReference>
<sequence>MSLLHAPHAIGFDDAPFARTHRGDVAVFGTVYAGTVLHAVVRGRVRRDGRNSTDELTRLADLAGEQLGVVLLQGIALAGFNVVDLARLHAQTGRPVLVVARRPPRLERIRAALLEHVPGGARKWRLIEQAGEMEPCSGVYVQRAGLSLAGAQATLAALTVTGRIPEPLRAAHLIAGGVTRGSSAGQRV</sequence>
<dbReference type="PANTHER" id="PTHR39518">
    <property type="entry name" value="UPF0215 PROTEIN MJ1150"/>
    <property type="match status" value="1"/>
</dbReference>
<protein>
    <submittedName>
        <fullName evidence="1">DUF99 family protein</fullName>
    </submittedName>
</protein>
<accession>A0ABW1DE00</accession>